<sequence length="57" mass="6636">MDPLHHPLPYQEPLHDPPPLLPLHGNPVSQIEYPDDLLLLPFSLHGTLHRNHRRLHC</sequence>
<proteinExistence type="predicted"/>
<organism evidence="2">
    <name type="scientific">Lepeophtheirus salmonis</name>
    <name type="common">Salmon louse</name>
    <name type="synonym">Caligus salmonis</name>
    <dbReference type="NCBI Taxonomy" id="72036"/>
    <lineage>
        <taxon>Eukaryota</taxon>
        <taxon>Metazoa</taxon>
        <taxon>Ecdysozoa</taxon>
        <taxon>Arthropoda</taxon>
        <taxon>Crustacea</taxon>
        <taxon>Multicrustacea</taxon>
        <taxon>Hexanauplia</taxon>
        <taxon>Copepoda</taxon>
        <taxon>Siphonostomatoida</taxon>
        <taxon>Caligidae</taxon>
        <taxon>Lepeophtheirus</taxon>
    </lineage>
</organism>
<reference evidence="2" key="1">
    <citation type="submission" date="2014-05" db="EMBL/GenBank/DDBJ databases">
        <authorList>
            <person name="Chronopoulou M."/>
        </authorList>
    </citation>
    <scope>NUCLEOTIDE SEQUENCE</scope>
    <source>
        <tissue evidence="2">Whole organism</tissue>
    </source>
</reference>
<evidence type="ECO:0000256" key="1">
    <source>
        <dbReference type="SAM" id="MobiDB-lite"/>
    </source>
</evidence>
<name>A0A0K2TZS4_LEPSM</name>
<evidence type="ECO:0000313" key="2">
    <source>
        <dbReference type="EMBL" id="CDW31212.1"/>
    </source>
</evidence>
<feature type="region of interest" description="Disordered" evidence="1">
    <location>
        <begin position="1"/>
        <end position="26"/>
    </location>
</feature>
<dbReference type="AlphaFoldDB" id="A0A0K2TZS4"/>
<dbReference type="EMBL" id="HACA01013851">
    <property type="protein sequence ID" value="CDW31212.1"/>
    <property type="molecule type" value="Transcribed_RNA"/>
</dbReference>
<accession>A0A0K2TZS4</accession>
<protein>
    <submittedName>
        <fullName evidence="2">Uncharacterized protein</fullName>
    </submittedName>
</protein>